<proteinExistence type="predicted"/>
<keyword evidence="2" id="KW-1185">Reference proteome</keyword>
<feature type="non-terminal residue" evidence="1">
    <location>
        <position position="1"/>
    </location>
</feature>
<reference evidence="1" key="1">
    <citation type="submission" date="2020-01" db="EMBL/GenBank/DDBJ databases">
        <authorList>
            <person name="Mishra B."/>
        </authorList>
    </citation>
    <scope>NUCLEOTIDE SEQUENCE [LARGE SCALE GENOMIC DNA]</scope>
</reference>
<gene>
    <name evidence="1" type="ORF">MERR_LOCUS17229</name>
</gene>
<accession>A0A6D2IWZ7</accession>
<name>A0A6D2IWZ7_9BRAS</name>
<dbReference type="Proteomes" id="UP000467841">
    <property type="component" value="Unassembled WGS sequence"/>
</dbReference>
<evidence type="ECO:0000313" key="1">
    <source>
        <dbReference type="EMBL" id="CAA7029994.1"/>
    </source>
</evidence>
<dbReference type="EMBL" id="CACVBM020001089">
    <property type="protein sequence ID" value="CAA7029994.1"/>
    <property type="molecule type" value="Genomic_DNA"/>
</dbReference>
<evidence type="ECO:0000313" key="2">
    <source>
        <dbReference type="Proteomes" id="UP000467841"/>
    </source>
</evidence>
<protein>
    <submittedName>
        <fullName evidence="1">Uncharacterized protein</fullName>
    </submittedName>
</protein>
<organism evidence="1 2">
    <name type="scientific">Microthlaspi erraticum</name>
    <dbReference type="NCBI Taxonomy" id="1685480"/>
    <lineage>
        <taxon>Eukaryota</taxon>
        <taxon>Viridiplantae</taxon>
        <taxon>Streptophyta</taxon>
        <taxon>Embryophyta</taxon>
        <taxon>Tracheophyta</taxon>
        <taxon>Spermatophyta</taxon>
        <taxon>Magnoliopsida</taxon>
        <taxon>eudicotyledons</taxon>
        <taxon>Gunneridae</taxon>
        <taxon>Pentapetalae</taxon>
        <taxon>rosids</taxon>
        <taxon>malvids</taxon>
        <taxon>Brassicales</taxon>
        <taxon>Brassicaceae</taxon>
        <taxon>Coluteocarpeae</taxon>
        <taxon>Microthlaspi</taxon>
    </lineage>
</organism>
<sequence length="99" mass="11663">LCCELDIFKLLASDPLRNFKQELGMWKRIPDGTWKPGLETLSTHNVGNIKQGNLWRRSTHKLGKIKPGSVWKLSYSRRRRMKLNISEIFNYIFLMVTEI</sequence>
<comment type="caution">
    <text evidence="1">The sequence shown here is derived from an EMBL/GenBank/DDBJ whole genome shotgun (WGS) entry which is preliminary data.</text>
</comment>
<dbReference type="AlphaFoldDB" id="A0A6D2IWZ7"/>